<proteinExistence type="predicted"/>
<feature type="compositionally biased region" description="Polar residues" evidence="1">
    <location>
        <begin position="220"/>
        <end position="248"/>
    </location>
</feature>
<dbReference type="Proteomes" id="UP000009027">
    <property type="component" value="Unassembled WGS sequence"/>
</dbReference>
<feature type="compositionally biased region" description="Basic and acidic residues" evidence="1">
    <location>
        <begin position="199"/>
        <end position="218"/>
    </location>
</feature>
<reference evidence="2 3" key="1">
    <citation type="journal article" date="2012" name="Proc. Natl. Acad. Sci. U.S.A.">
        <title>Antigenic diversity is generated by distinct evolutionary mechanisms in African trypanosome species.</title>
        <authorList>
            <person name="Jackson A.P."/>
            <person name="Berry A."/>
            <person name="Aslett M."/>
            <person name="Allison H.C."/>
            <person name="Burton P."/>
            <person name="Vavrova-Anderson J."/>
            <person name="Brown R."/>
            <person name="Browne H."/>
            <person name="Corton N."/>
            <person name="Hauser H."/>
            <person name="Gamble J."/>
            <person name="Gilderthorp R."/>
            <person name="Marcello L."/>
            <person name="McQuillan J."/>
            <person name="Otto T.D."/>
            <person name="Quail M.A."/>
            <person name="Sanders M.J."/>
            <person name="van Tonder A."/>
            <person name="Ginger M.L."/>
            <person name="Field M.C."/>
            <person name="Barry J.D."/>
            <person name="Hertz-Fowler C."/>
            <person name="Berriman M."/>
        </authorList>
    </citation>
    <scope>NUCLEOTIDE SEQUENCE</scope>
    <source>
        <strain evidence="2 3">Y486</strain>
    </source>
</reference>
<sequence>MGTSTNAAQTFSCIDGDKQISGGTLGPATNANTLMQETCGAVDDNTWQDGKALNATQVKDAIQHLRAGVALKQQTPKIGGSVTAGATQPECRLLGIAGSVNAGDGGLLLTAGGDDGAAQNTVHLGTFVKITALRGGSASFDKTRDIGEGMTVDEALEAITNTQAALEKHKAFACSENTCPALGEAKQTLHRAVAAIQHAAERDKNAQTEERSARERTETQITARNDSANAQTGAQAQAPTENAQTGYTASNASKGVPFAATLAVAAGAATTHFVPQQAARH</sequence>
<gene>
    <name evidence="2" type="ORF">TvY486_0039100</name>
</gene>
<dbReference type="VEuPathDB" id="TriTrypDB:TvY486_0039100"/>
<dbReference type="EMBL" id="CAEX01006821">
    <property type="protein sequence ID" value="CCD21017.1"/>
    <property type="molecule type" value="Genomic_DNA"/>
</dbReference>
<protein>
    <submittedName>
        <fullName evidence="2">Uncharacterized protein</fullName>
    </submittedName>
</protein>
<feature type="region of interest" description="Disordered" evidence="1">
    <location>
        <begin position="199"/>
        <end position="248"/>
    </location>
</feature>
<evidence type="ECO:0000313" key="3">
    <source>
        <dbReference type="Proteomes" id="UP000009027"/>
    </source>
</evidence>
<dbReference type="AlphaFoldDB" id="F9WTX1"/>
<organism evidence="2 3">
    <name type="scientific">Trypanosoma vivax (strain Y486)</name>
    <dbReference type="NCBI Taxonomy" id="1055687"/>
    <lineage>
        <taxon>Eukaryota</taxon>
        <taxon>Discoba</taxon>
        <taxon>Euglenozoa</taxon>
        <taxon>Kinetoplastea</taxon>
        <taxon>Metakinetoplastina</taxon>
        <taxon>Trypanosomatida</taxon>
        <taxon>Trypanosomatidae</taxon>
        <taxon>Trypanosoma</taxon>
        <taxon>Duttonella</taxon>
    </lineage>
</organism>
<name>F9WTX1_TRYVY</name>
<keyword evidence="3" id="KW-1185">Reference proteome</keyword>
<evidence type="ECO:0000313" key="2">
    <source>
        <dbReference type="EMBL" id="CCD21017.1"/>
    </source>
</evidence>
<accession>F9WTX1</accession>
<evidence type="ECO:0000256" key="1">
    <source>
        <dbReference type="SAM" id="MobiDB-lite"/>
    </source>
</evidence>